<keyword evidence="2" id="KW-1185">Reference proteome</keyword>
<sequence length="895" mass="102135">MPILFSKQRAQPQTPQSTSSGFRHGPPSTTSFGSGHSQQSPRARHNLRPTASSSSIGVIRRLSVAHTGLRRRASQRARKSIQRLRGRGDTVRRFLRDPKLIGQIAKDIYQKWHIKHLIPLFFVLVYMIIGAFLFLWLEEAAEKERIAKRNLEYEKERRLFIKRMEEILLDRSSRGDILKRREQVEEAVDHLRITLSIDPLPRLPEWSFTNSMYFAGTIFTTIGYGDIACETFYGRLATVIYAIFGIPLMLITLNELGKFLYKSINELFAMFNKIWAKLRKRLGLKTKGKDEAMNNDVEKGLRNGDNSRQQIQFKTSEEQAKAVSFHLNAEGEEEKSTTDDLSLKMEVNESDNNCEENTGQKFSLPTLKEENTLTESEELVKEVKEGSEVDGDEGGGASVDWEDEEEERQEEVTEAPRMPVIVAVTCTFAWIFLCAGLFRLWEHQWTYGDSLYFMFISLLTVGLGDVNVQRRDLMVLCFIFVIIGLSLVSMCINVIQNSLEDLYRKLLLKILSDYQAALTKDGSHKTASMGVIKTLSLNKTAKYLMPMLSDTTKRSVMQKVQEEARETGMEIPPIFEHFEEINQIINKKELANDEEIQSTIVDQILRPNLQSAHSSLLCGRSASFTSRDRNTQTEIKKKENKNDQTIRVEHEDMASQTEISFKLERMGVEKEQQTERCGSTDEGIQTCSIEQRDAESMTTPSTSMSVDIQTDSVLCVDEDVQTFELLELADQEVQTDEKPTKNQRIQTPLPVLVDAEAQSEEINKDLEKIHGSRLHAARRRLRQAFHRSKARGIEDPTMLGWQEFDENNSSDEGSLDWDPIDGMHAEKQVKFKIGSRVTVLPTRERADGKSNSRFSGIVNSQKFRIRVGVTYSITPPKELFLIFPRIGEFYSAVGN</sequence>
<comment type="caution">
    <text evidence="1">The sequence shown here is derived from an EMBL/GenBank/DDBJ whole genome shotgun (WGS) entry which is preliminary data.</text>
</comment>
<accession>A0ACB1AAE5</accession>
<evidence type="ECO:0000313" key="2">
    <source>
        <dbReference type="Proteomes" id="UP001497535"/>
    </source>
</evidence>
<protein>
    <submittedName>
        <fullName evidence="1">Uncharacterized protein</fullName>
    </submittedName>
</protein>
<evidence type="ECO:0000313" key="1">
    <source>
        <dbReference type="EMBL" id="CAK5088269.1"/>
    </source>
</evidence>
<dbReference type="EMBL" id="CAVMJV010000070">
    <property type="protein sequence ID" value="CAK5088269.1"/>
    <property type="molecule type" value="Genomic_DNA"/>
</dbReference>
<organism evidence="1 2">
    <name type="scientific">Meloidogyne enterolobii</name>
    <name type="common">Root-knot nematode worm</name>
    <name type="synonym">Meloidogyne mayaguensis</name>
    <dbReference type="NCBI Taxonomy" id="390850"/>
    <lineage>
        <taxon>Eukaryota</taxon>
        <taxon>Metazoa</taxon>
        <taxon>Ecdysozoa</taxon>
        <taxon>Nematoda</taxon>
        <taxon>Chromadorea</taxon>
        <taxon>Rhabditida</taxon>
        <taxon>Tylenchina</taxon>
        <taxon>Tylenchomorpha</taxon>
        <taxon>Tylenchoidea</taxon>
        <taxon>Meloidogynidae</taxon>
        <taxon>Meloidogyninae</taxon>
        <taxon>Meloidogyne</taxon>
    </lineage>
</organism>
<gene>
    <name evidence="1" type="ORF">MENTE1834_LOCUS35911</name>
</gene>
<dbReference type="Proteomes" id="UP001497535">
    <property type="component" value="Unassembled WGS sequence"/>
</dbReference>
<name>A0ACB1AAE5_MELEN</name>
<proteinExistence type="predicted"/>
<reference evidence="1" key="1">
    <citation type="submission" date="2023-11" db="EMBL/GenBank/DDBJ databases">
        <authorList>
            <person name="Poullet M."/>
        </authorList>
    </citation>
    <scope>NUCLEOTIDE SEQUENCE</scope>
    <source>
        <strain evidence="1">E1834</strain>
    </source>
</reference>